<keyword evidence="3" id="KW-0964">Secreted</keyword>
<dbReference type="Proteomes" id="UP000504612">
    <property type="component" value="Unplaced"/>
</dbReference>
<evidence type="ECO:0000256" key="3">
    <source>
        <dbReference type="ARBA" id="ARBA00022525"/>
    </source>
</evidence>
<dbReference type="GeneID" id="113419603"/>
<protein>
    <submittedName>
        <fullName evidence="9">Prokineticin-2</fullName>
    </submittedName>
</protein>
<feature type="signal peptide" evidence="6">
    <location>
        <begin position="1"/>
        <end position="20"/>
    </location>
</feature>
<evidence type="ECO:0000256" key="1">
    <source>
        <dbReference type="ARBA" id="ARBA00004613"/>
    </source>
</evidence>
<dbReference type="GO" id="GO:0005576">
    <property type="term" value="C:extracellular region"/>
    <property type="evidence" value="ECO:0007669"/>
    <property type="project" value="UniProtKB-SubCell"/>
</dbReference>
<evidence type="ECO:0000259" key="7">
    <source>
        <dbReference type="Pfam" id="PF06607"/>
    </source>
</evidence>
<feature type="domain" description="Prokineticin" evidence="7">
    <location>
        <begin position="1"/>
        <end position="97"/>
    </location>
</feature>
<dbReference type="PANTHER" id="PTHR18821:SF8">
    <property type="entry name" value="PROKINETICIN-2"/>
    <property type="match status" value="1"/>
</dbReference>
<dbReference type="AlphaFoldDB" id="A0A6J1UV89"/>
<evidence type="ECO:0000256" key="4">
    <source>
        <dbReference type="ARBA" id="ARBA00022729"/>
    </source>
</evidence>
<organism evidence="8 9">
    <name type="scientific">Notechis scutatus</name>
    <name type="common">mainland tiger snake</name>
    <dbReference type="NCBI Taxonomy" id="8663"/>
    <lineage>
        <taxon>Eukaryota</taxon>
        <taxon>Metazoa</taxon>
        <taxon>Chordata</taxon>
        <taxon>Craniata</taxon>
        <taxon>Vertebrata</taxon>
        <taxon>Euteleostomi</taxon>
        <taxon>Lepidosauria</taxon>
        <taxon>Squamata</taxon>
        <taxon>Bifurcata</taxon>
        <taxon>Unidentata</taxon>
        <taxon>Episquamata</taxon>
        <taxon>Toxicofera</taxon>
        <taxon>Serpentes</taxon>
        <taxon>Colubroidea</taxon>
        <taxon>Elapidae</taxon>
        <taxon>Hydrophiinae</taxon>
        <taxon>Notechis</taxon>
    </lineage>
</organism>
<evidence type="ECO:0000256" key="6">
    <source>
        <dbReference type="SAM" id="SignalP"/>
    </source>
</evidence>
<dbReference type="CTD" id="60675"/>
<comment type="subcellular location">
    <subcellularLocation>
        <location evidence="1">Secreted</location>
    </subcellularLocation>
</comment>
<evidence type="ECO:0000256" key="5">
    <source>
        <dbReference type="ARBA" id="ARBA00023157"/>
    </source>
</evidence>
<evidence type="ECO:0000256" key="2">
    <source>
        <dbReference type="ARBA" id="ARBA00006999"/>
    </source>
</evidence>
<sequence>MKSLPCLPFLFLLFCSGDSAVITGACDRDLQCGGGMCCAVSLWIQSLRICTPMGIFGEDCHPLSHKIPFWGRRMHHSCPCEPNLACVRISPSKYKCLPEFKNDDIYF</sequence>
<dbReference type="RefSeq" id="XP_026534876.1">
    <property type="nucleotide sequence ID" value="XM_026679091.1"/>
</dbReference>
<gene>
    <name evidence="9" type="primary">PROK2</name>
</gene>
<dbReference type="InterPro" id="IPR009523">
    <property type="entry name" value="Prokineticin"/>
</dbReference>
<dbReference type="InterPro" id="IPR023569">
    <property type="entry name" value="Prokineticin_domain"/>
</dbReference>
<dbReference type="Pfam" id="PF06607">
    <property type="entry name" value="Prokineticin"/>
    <property type="match status" value="1"/>
</dbReference>
<keyword evidence="4 6" id="KW-0732">Signal</keyword>
<dbReference type="Gene3D" id="2.10.80.10">
    <property type="entry name" value="Lipase, subunit A"/>
    <property type="match status" value="1"/>
</dbReference>
<comment type="similarity">
    <text evidence="2">Belongs to the AVIT (prokineticin) family.</text>
</comment>
<accession>A0A6J1UV89</accession>
<reference evidence="9" key="1">
    <citation type="submission" date="2025-08" db="UniProtKB">
        <authorList>
            <consortium name="RefSeq"/>
        </authorList>
    </citation>
    <scope>IDENTIFICATION</scope>
</reference>
<dbReference type="PANTHER" id="PTHR18821">
    <property type="entry name" value="PROKINETICIN"/>
    <property type="match status" value="1"/>
</dbReference>
<evidence type="ECO:0000313" key="8">
    <source>
        <dbReference type="Proteomes" id="UP000504612"/>
    </source>
</evidence>
<keyword evidence="5" id="KW-1015">Disulfide bond</keyword>
<dbReference type="GO" id="GO:0001935">
    <property type="term" value="P:endothelial cell proliferation"/>
    <property type="evidence" value="ECO:0007669"/>
    <property type="project" value="TreeGrafter"/>
</dbReference>
<dbReference type="SUPFAM" id="SSF57190">
    <property type="entry name" value="Colipase-like"/>
    <property type="match status" value="2"/>
</dbReference>
<feature type="chain" id="PRO_5026762930" evidence="6">
    <location>
        <begin position="21"/>
        <end position="107"/>
    </location>
</feature>
<name>A0A6J1UV89_9SAUR</name>
<evidence type="ECO:0000313" key="9">
    <source>
        <dbReference type="RefSeq" id="XP_026534876.1"/>
    </source>
</evidence>
<keyword evidence="8" id="KW-1185">Reference proteome</keyword>
<dbReference type="KEGG" id="nss:113419603"/>
<proteinExistence type="inferred from homology"/>